<dbReference type="PANTHER" id="PTHR14527:SF2">
    <property type="entry name" value="PROTEIN MIS12 HOMOLOG"/>
    <property type="match status" value="1"/>
</dbReference>
<reference evidence="14 15" key="1">
    <citation type="submission" date="2025-04" db="UniProtKB">
        <authorList>
            <consortium name="RefSeq"/>
        </authorList>
    </citation>
    <scope>IDENTIFICATION</scope>
    <source>
        <tissue evidence="14 15">Sperm</tissue>
    </source>
</reference>
<evidence type="ECO:0000256" key="11">
    <source>
        <dbReference type="SAM" id="Coils"/>
    </source>
</evidence>
<evidence type="ECO:0000256" key="5">
    <source>
        <dbReference type="ARBA" id="ARBA00022618"/>
    </source>
</evidence>
<comment type="subcellular location">
    <subcellularLocation>
        <location evidence="1">Chromosome</location>
        <location evidence="1">Centromere</location>
        <location evidence="1">Kinetochore</location>
    </subcellularLocation>
</comment>
<dbReference type="GO" id="GO:0000070">
    <property type="term" value="P:mitotic sister chromatid segregation"/>
    <property type="evidence" value="ECO:0007669"/>
    <property type="project" value="TreeGrafter"/>
</dbReference>
<evidence type="ECO:0000256" key="9">
    <source>
        <dbReference type="ARBA" id="ARBA00023306"/>
    </source>
</evidence>
<keyword evidence="13" id="KW-1185">Reference proteome</keyword>
<evidence type="ECO:0000313" key="15">
    <source>
        <dbReference type="RefSeq" id="XP_032833507.1"/>
    </source>
</evidence>
<evidence type="ECO:0000256" key="2">
    <source>
        <dbReference type="ARBA" id="ARBA00008643"/>
    </source>
</evidence>
<keyword evidence="5" id="KW-0132">Cell division</keyword>
<dbReference type="RefSeq" id="XP_032833507.1">
    <property type="nucleotide sequence ID" value="XM_032977616.1"/>
</dbReference>
<dbReference type="GO" id="GO:0005634">
    <property type="term" value="C:nucleus"/>
    <property type="evidence" value="ECO:0007669"/>
    <property type="project" value="InterPro"/>
</dbReference>
<dbReference type="GO" id="GO:0051301">
    <property type="term" value="P:cell division"/>
    <property type="evidence" value="ECO:0007669"/>
    <property type="project" value="UniProtKB-KW"/>
</dbReference>
<proteinExistence type="inferred from homology"/>
<keyword evidence="4" id="KW-0158">Chromosome</keyword>
<evidence type="ECO:0000313" key="14">
    <source>
        <dbReference type="RefSeq" id="XP_032833506.1"/>
    </source>
</evidence>
<gene>
    <name evidence="14 15" type="primary">MIS12</name>
</gene>
<name>A0AAJ7UEV7_PETMA</name>
<keyword evidence="6" id="KW-0498">Mitosis</keyword>
<sequence>MSDDNLMMYETQHFGFTPQSCLDGMYNAVQEYIYSMLKAGEDCVLEYVARRSSHSSSLEKVRQGTQLLIDHMKSHLDMTFELIELYIAERVFTVPPGVLLPEDRPHAAPLANDADEERRLNAKLAELRSRHRQEMAIQALLQAELEEQRAALEALEVTERRLDDLKRVWRGSVGTDAPQAFRFALQHAQRLRERAGALHVQRSPAQEPAVSTEGAAAPPPPAE</sequence>
<evidence type="ECO:0000256" key="4">
    <source>
        <dbReference type="ARBA" id="ARBA00022454"/>
    </source>
</evidence>
<evidence type="ECO:0000256" key="7">
    <source>
        <dbReference type="ARBA" id="ARBA00022838"/>
    </source>
</evidence>
<dbReference type="InterPro" id="IPR008685">
    <property type="entry name" value="Centromere_Mis12"/>
</dbReference>
<keyword evidence="10" id="KW-0137">Centromere</keyword>
<evidence type="ECO:0000256" key="1">
    <source>
        <dbReference type="ARBA" id="ARBA00004629"/>
    </source>
</evidence>
<evidence type="ECO:0000313" key="13">
    <source>
        <dbReference type="Proteomes" id="UP001318040"/>
    </source>
</evidence>
<dbReference type="GO" id="GO:0051382">
    <property type="term" value="P:kinetochore assembly"/>
    <property type="evidence" value="ECO:0007669"/>
    <property type="project" value="TreeGrafter"/>
</dbReference>
<dbReference type="AlphaFoldDB" id="A0AAJ7UEV7"/>
<protein>
    <recommendedName>
        <fullName evidence="3">Protein MIS12 homolog</fullName>
    </recommendedName>
</protein>
<evidence type="ECO:0000256" key="8">
    <source>
        <dbReference type="ARBA" id="ARBA00023054"/>
    </source>
</evidence>
<dbReference type="GO" id="GO:0000444">
    <property type="term" value="C:MIS12/MIND type complex"/>
    <property type="evidence" value="ECO:0007669"/>
    <property type="project" value="TreeGrafter"/>
</dbReference>
<dbReference type="RefSeq" id="XP_032833506.1">
    <property type="nucleotide sequence ID" value="XM_032977615.1"/>
</dbReference>
<dbReference type="CTD" id="79003"/>
<evidence type="ECO:0000256" key="6">
    <source>
        <dbReference type="ARBA" id="ARBA00022776"/>
    </source>
</evidence>
<feature type="coiled-coil region" evidence="11">
    <location>
        <begin position="110"/>
        <end position="168"/>
    </location>
</feature>
<evidence type="ECO:0000256" key="12">
    <source>
        <dbReference type="SAM" id="MobiDB-lite"/>
    </source>
</evidence>
<keyword evidence="8 11" id="KW-0175">Coiled coil</keyword>
<dbReference type="KEGG" id="pmrn:116956141"/>
<feature type="region of interest" description="Disordered" evidence="12">
    <location>
        <begin position="194"/>
        <end position="223"/>
    </location>
</feature>
<accession>A0AAJ7UEV7</accession>
<dbReference type="PANTHER" id="PTHR14527">
    <property type="entry name" value="PROTEIN MIS12 HOMOLOG"/>
    <property type="match status" value="1"/>
</dbReference>
<keyword evidence="7" id="KW-0995">Kinetochore</keyword>
<comment type="similarity">
    <text evidence="2">Belongs to the mis12 family.</text>
</comment>
<keyword evidence="9" id="KW-0131">Cell cycle</keyword>
<evidence type="ECO:0000256" key="3">
    <source>
        <dbReference type="ARBA" id="ARBA00013793"/>
    </source>
</evidence>
<evidence type="ECO:0000256" key="10">
    <source>
        <dbReference type="ARBA" id="ARBA00023328"/>
    </source>
</evidence>
<dbReference type="Pfam" id="PF05859">
    <property type="entry name" value="Mis12"/>
    <property type="match status" value="1"/>
</dbReference>
<organism evidence="13 15">
    <name type="scientific">Petromyzon marinus</name>
    <name type="common">Sea lamprey</name>
    <dbReference type="NCBI Taxonomy" id="7757"/>
    <lineage>
        <taxon>Eukaryota</taxon>
        <taxon>Metazoa</taxon>
        <taxon>Chordata</taxon>
        <taxon>Craniata</taxon>
        <taxon>Vertebrata</taxon>
        <taxon>Cyclostomata</taxon>
        <taxon>Hyperoartia</taxon>
        <taxon>Petromyzontiformes</taxon>
        <taxon>Petromyzontidae</taxon>
        <taxon>Petromyzon</taxon>
    </lineage>
</organism>
<dbReference type="Proteomes" id="UP001318040">
    <property type="component" value="Chromosome 63"/>
</dbReference>